<dbReference type="Proteomes" id="UP000320314">
    <property type="component" value="Unassembled WGS sequence"/>
</dbReference>
<dbReference type="PANTHER" id="PTHR44758">
    <property type="entry name" value="NAD(P) TRANSHYDROGENASE SUBUNIT BETA"/>
    <property type="match status" value="1"/>
</dbReference>
<accession>A0A506UAW5</accession>
<name>A0A506UAW5_9HYPH</name>
<reference evidence="19 20" key="1">
    <citation type="submission" date="2019-06" db="EMBL/GenBank/DDBJ databases">
        <authorList>
            <person name="Li M."/>
        </authorList>
    </citation>
    <scope>NUCLEOTIDE SEQUENCE [LARGE SCALE GENOMIC DNA]</scope>
    <source>
        <strain evidence="19 20">BGMRC6574</strain>
    </source>
</reference>
<keyword evidence="12 16" id="KW-0520">NAD</keyword>
<keyword evidence="8 17" id="KW-0812">Transmembrane</keyword>
<dbReference type="RefSeq" id="WP_141165807.1">
    <property type="nucleotide sequence ID" value="NZ_VHLH01000005.1"/>
</dbReference>
<dbReference type="SUPFAM" id="SSF52467">
    <property type="entry name" value="DHS-like NAD/FAD-binding domain"/>
    <property type="match status" value="1"/>
</dbReference>
<feature type="transmembrane region" description="Helical" evidence="17">
    <location>
        <begin position="167"/>
        <end position="185"/>
    </location>
</feature>
<proteinExistence type="inferred from homology"/>
<dbReference type="PANTHER" id="PTHR44758:SF1">
    <property type="entry name" value="NAD(P) TRANSHYDROGENASE SUBUNIT BETA"/>
    <property type="match status" value="1"/>
</dbReference>
<evidence type="ECO:0000256" key="11">
    <source>
        <dbReference type="ARBA" id="ARBA00022989"/>
    </source>
</evidence>
<dbReference type="OrthoDB" id="9763786at2"/>
<keyword evidence="9 16" id="KW-0521">NADP</keyword>
<keyword evidence="6 16" id="KW-1003">Cell membrane</keyword>
<dbReference type="Gene3D" id="3.40.50.1220">
    <property type="entry name" value="TPP-binding domain"/>
    <property type="match status" value="1"/>
</dbReference>
<evidence type="ECO:0000313" key="20">
    <source>
        <dbReference type="Proteomes" id="UP000320314"/>
    </source>
</evidence>
<evidence type="ECO:0000256" key="15">
    <source>
        <dbReference type="ARBA" id="ARBA00066047"/>
    </source>
</evidence>
<organism evidence="19 20">
    <name type="scientific">Pararhizobium mangrovi</name>
    <dbReference type="NCBI Taxonomy" id="2590452"/>
    <lineage>
        <taxon>Bacteria</taxon>
        <taxon>Pseudomonadati</taxon>
        <taxon>Pseudomonadota</taxon>
        <taxon>Alphaproteobacteria</taxon>
        <taxon>Hyphomicrobiales</taxon>
        <taxon>Rhizobiaceae</taxon>
        <taxon>Rhizobium/Agrobacterium group</taxon>
        <taxon>Pararhizobium</taxon>
    </lineage>
</organism>
<dbReference type="GO" id="GO:0050661">
    <property type="term" value="F:NADP binding"/>
    <property type="evidence" value="ECO:0007669"/>
    <property type="project" value="InterPro"/>
</dbReference>
<protein>
    <recommendedName>
        <fullName evidence="5 16">NAD(P) transhydrogenase subunit beta</fullName>
        <ecNumber evidence="4 16">7.1.1.1</ecNumber>
    </recommendedName>
    <alternativeName>
        <fullName evidence="16">Nicotinamide nucleotide transhydrogenase subunit beta</fullName>
    </alternativeName>
</protein>
<evidence type="ECO:0000256" key="7">
    <source>
        <dbReference type="ARBA" id="ARBA00022519"/>
    </source>
</evidence>
<dbReference type="EMBL" id="VHLH01000005">
    <property type="protein sequence ID" value="TPW30668.1"/>
    <property type="molecule type" value="Genomic_DNA"/>
</dbReference>
<dbReference type="EC" id="7.1.1.1" evidence="4 16"/>
<evidence type="ECO:0000256" key="13">
    <source>
        <dbReference type="ARBA" id="ARBA00023136"/>
    </source>
</evidence>
<feature type="transmembrane region" description="Helical" evidence="17">
    <location>
        <begin position="6"/>
        <end position="24"/>
    </location>
</feature>
<evidence type="ECO:0000256" key="2">
    <source>
        <dbReference type="ARBA" id="ARBA00004429"/>
    </source>
</evidence>
<keyword evidence="11 17" id="KW-1133">Transmembrane helix</keyword>
<evidence type="ECO:0000256" key="14">
    <source>
        <dbReference type="ARBA" id="ARBA00048202"/>
    </source>
</evidence>
<comment type="similarity">
    <text evidence="3 16">Belongs to the PNT beta subunit family.</text>
</comment>
<comment type="subcellular location">
    <subcellularLocation>
        <location evidence="2">Cell inner membrane</location>
        <topology evidence="2">Multi-pass membrane protein</topology>
    </subcellularLocation>
</comment>
<evidence type="ECO:0000256" key="12">
    <source>
        <dbReference type="ARBA" id="ARBA00023027"/>
    </source>
</evidence>
<evidence type="ECO:0000256" key="16">
    <source>
        <dbReference type="PIRNR" id="PIRNR000204"/>
    </source>
</evidence>
<evidence type="ECO:0000256" key="17">
    <source>
        <dbReference type="SAM" id="Phobius"/>
    </source>
</evidence>
<dbReference type="InterPro" id="IPR034300">
    <property type="entry name" value="PNTB-like"/>
</dbReference>
<feature type="transmembrane region" description="Helical" evidence="17">
    <location>
        <begin position="191"/>
        <end position="210"/>
    </location>
</feature>
<comment type="caution">
    <text evidence="19">The sequence shown here is derived from an EMBL/GenBank/DDBJ whole genome shotgun (WGS) entry which is preliminary data.</text>
</comment>
<evidence type="ECO:0000256" key="4">
    <source>
        <dbReference type="ARBA" id="ARBA00012943"/>
    </source>
</evidence>
<dbReference type="GO" id="GO:0005886">
    <property type="term" value="C:plasma membrane"/>
    <property type="evidence" value="ECO:0007669"/>
    <property type="project" value="UniProtKB-SubCell"/>
</dbReference>
<evidence type="ECO:0000256" key="8">
    <source>
        <dbReference type="ARBA" id="ARBA00022692"/>
    </source>
</evidence>
<dbReference type="PIRSF" id="PIRSF000204">
    <property type="entry name" value="PNTB"/>
    <property type="match status" value="1"/>
</dbReference>
<keyword evidence="10 16" id="KW-1278">Translocase</keyword>
<dbReference type="FunFam" id="3.40.50.1220:FF:000002">
    <property type="entry name" value="NAD(P) transhydrogenase subunit beta"/>
    <property type="match status" value="1"/>
</dbReference>
<evidence type="ECO:0000313" key="19">
    <source>
        <dbReference type="EMBL" id="TPW30668.1"/>
    </source>
</evidence>
<keyword evidence="20" id="KW-1185">Reference proteome</keyword>
<feature type="transmembrane region" description="Helical" evidence="17">
    <location>
        <begin position="59"/>
        <end position="77"/>
    </location>
</feature>
<dbReference type="GO" id="GO:0008750">
    <property type="term" value="F:proton-translocating NAD(P)+ transhydrogenase activity"/>
    <property type="evidence" value="ECO:0007669"/>
    <property type="project" value="UniProtKB-EC"/>
</dbReference>
<sequence length="465" mass="48228">MSANFAAFLYLVSGVLFILALRGLSHPTTSRRGNTIGMVGMAIAILTTLFLAVPSFGHFVLIVLGIAIGGGVGAYIARRIPMTAMPQLVAAFHSLVGLAAVLVAAAALYSPTSFGIGEVGAIDGQALVEMSIGVAIGAITFTGSIIAFLKLDGRMSGKPIMLPSRHAINAGLGVLLIVLIVALVSTASATLFWLIVLVALALGVLLIVPIGGADMPVVISMLNSYSGWAAAGIGFTLGNLALIITGALVGSSGAILSYIMCKGMNRSFISVILGGFGGDQAAAGTDDIDRTVKQGSADDAAFLMSNASRVIIVPGYGMAVAQAQHALREMADVLKEADVEVKYAIHPVAGRMPGHMNVLLAEANVPYDEVFELDDINSEFAQTDVVYVIGANDVTNPAARDDKSSPIYGMPILDVDKAKTCLFVKRSLGAGYAGIDNTLFYKDGTMMLLGDAKKMTEEIVKALDA</sequence>
<comment type="subunit">
    <text evidence="15">Complex of an alpha and a beta chain; in Rhodospirillum, the alpha chain seems to be made of two subunits.</text>
</comment>
<comment type="catalytic activity">
    <reaction evidence="14 16">
        <text>NAD(+) + NADPH + H(+)(in) = NADH + NADP(+) + H(+)(out)</text>
        <dbReference type="Rhea" id="RHEA:47992"/>
        <dbReference type="ChEBI" id="CHEBI:15378"/>
        <dbReference type="ChEBI" id="CHEBI:57540"/>
        <dbReference type="ChEBI" id="CHEBI:57783"/>
        <dbReference type="ChEBI" id="CHEBI:57945"/>
        <dbReference type="ChEBI" id="CHEBI:58349"/>
        <dbReference type="EC" id="7.1.1.1"/>
    </reaction>
</comment>
<evidence type="ECO:0000256" key="6">
    <source>
        <dbReference type="ARBA" id="ARBA00022475"/>
    </source>
</evidence>
<evidence type="ECO:0000256" key="3">
    <source>
        <dbReference type="ARBA" id="ARBA00007919"/>
    </source>
</evidence>
<gene>
    <name evidence="19" type="ORF">FJU11_04390</name>
</gene>
<keyword evidence="7 16" id="KW-0997">Cell inner membrane</keyword>
<feature type="transmembrane region" description="Helical" evidence="17">
    <location>
        <begin position="36"/>
        <end position="53"/>
    </location>
</feature>
<evidence type="ECO:0000256" key="5">
    <source>
        <dbReference type="ARBA" id="ARBA00014581"/>
    </source>
</evidence>
<dbReference type="InterPro" id="IPR012136">
    <property type="entry name" value="NADH_DH_b"/>
</dbReference>
<dbReference type="Pfam" id="PF02233">
    <property type="entry name" value="PNTB"/>
    <property type="match status" value="1"/>
</dbReference>
<evidence type="ECO:0000256" key="9">
    <source>
        <dbReference type="ARBA" id="ARBA00022857"/>
    </source>
</evidence>
<feature type="transmembrane region" description="Helical" evidence="17">
    <location>
        <begin position="130"/>
        <end position="151"/>
    </location>
</feature>
<feature type="domain" description="NADP transhydrogenase beta-like" evidence="18">
    <location>
        <begin position="8"/>
        <end position="461"/>
    </location>
</feature>
<feature type="transmembrane region" description="Helical" evidence="17">
    <location>
        <begin position="89"/>
        <end position="110"/>
    </location>
</feature>
<evidence type="ECO:0000256" key="1">
    <source>
        <dbReference type="ARBA" id="ARBA00003943"/>
    </source>
</evidence>
<evidence type="ECO:0000259" key="18">
    <source>
        <dbReference type="Pfam" id="PF02233"/>
    </source>
</evidence>
<comment type="function">
    <text evidence="1 16">The transhydrogenation between NADH and NADP is coupled to respiration and ATP hydrolysis and functions as a proton pump across the membrane.</text>
</comment>
<dbReference type="AlphaFoldDB" id="A0A506UAW5"/>
<keyword evidence="13 16" id="KW-0472">Membrane</keyword>
<dbReference type="InterPro" id="IPR029035">
    <property type="entry name" value="DHS-like_NAD/FAD-binding_dom"/>
</dbReference>
<evidence type="ECO:0000256" key="10">
    <source>
        <dbReference type="ARBA" id="ARBA00022967"/>
    </source>
</evidence>